<organism evidence="1 2">
    <name type="scientific">Cuscuta campestris</name>
    <dbReference type="NCBI Taxonomy" id="132261"/>
    <lineage>
        <taxon>Eukaryota</taxon>
        <taxon>Viridiplantae</taxon>
        <taxon>Streptophyta</taxon>
        <taxon>Embryophyta</taxon>
        <taxon>Tracheophyta</taxon>
        <taxon>Spermatophyta</taxon>
        <taxon>Magnoliopsida</taxon>
        <taxon>eudicotyledons</taxon>
        <taxon>Gunneridae</taxon>
        <taxon>Pentapetalae</taxon>
        <taxon>asterids</taxon>
        <taxon>lamiids</taxon>
        <taxon>Solanales</taxon>
        <taxon>Convolvulaceae</taxon>
        <taxon>Cuscuteae</taxon>
        <taxon>Cuscuta</taxon>
        <taxon>Cuscuta subgen. Grammica</taxon>
        <taxon>Cuscuta sect. Cleistogrammica</taxon>
    </lineage>
</organism>
<dbReference type="AlphaFoldDB" id="A0A484N1B1"/>
<keyword evidence="2" id="KW-1185">Reference proteome</keyword>
<dbReference type="Proteomes" id="UP000595140">
    <property type="component" value="Unassembled WGS sequence"/>
</dbReference>
<reference evidence="1 2" key="1">
    <citation type="submission" date="2018-04" db="EMBL/GenBank/DDBJ databases">
        <authorList>
            <person name="Vogel A."/>
        </authorList>
    </citation>
    <scope>NUCLEOTIDE SEQUENCE [LARGE SCALE GENOMIC DNA]</scope>
</reference>
<dbReference type="EMBL" id="OOIL02005153">
    <property type="protein sequence ID" value="VFQ94048.1"/>
    <property type="molecule type" value="Genomic_DNA"/>
</dbReference>
<evidence type="ECO:0000313" key="1">
    <source>
        <dbReference type="EMBL" id="VFQ94048.1"/>
    </source>
</evidence>
<accession>A0A484N1B1</accession>
<name>A0A484N1B1_9ASTE</name>
<proteinExistence type="predicted"/>
<evidence type="ECO:0000313" key="2">
    <source>
        <dbReference type="Proteomes" id="UP000595140"/>
    </source>
</evidence>
<protein>
    <submittedName>
        <fullName evidence="1">Uncharacterized protein</fullName>
    </submittedName>
</protein>
<sequence length="144" mass="15469">MGAHSFTSPYSGQRVGIAFHAHCYDFFHSATPDSESAAHILLSATISFTLPLRTASWHLLSCSLLQLISLCHSGQRVGSALHADCFYFFPIVTLDSESAEHLVSMGADSFTSPYYGQRVGITFLTYGVVCLTSPCSGQRVGGAL</sequence>
<gene>
    <name evidence="1" type="ORF">CCAM_LOCUS35824</name>
</gene>